<evidence type="ECO:0000313" key="7">
    <source>
        <dbReference type="Proteomes" id="UP000620075"/>
    </source>
</evidence>
<dbReference type="PANTHER" id="PTHR33514">
    <property type="entry name" value="PROTEIN ABCI12, CHLOROPLASTIC"/>
    <property type="match status" value="1"/>
</dbReference>
<accession>A0A934KD92</accession>
<reference evidence="6 7" key="1">
    <citation type="submission" date="2020-10" db="EMBL/GenBank/DDBJ databases">
        <title>Ca. Dormibacterota MAGs.</title>
        <authorList>
            <person name="Montgomery K."/>
        </authorList>
    </citation>
    <scope>NUCLEOTIDE SEQUENCE [LARGE SCALE GENOMIC DNA]</scope>
    <source>
        <strain evidence="6">SC8811_S16_3</strain>
    </source>
</reference>
<dbReference type="CDD" id="cd16914">
    <property type="entry name" value="EcfT"/>
    <property type="match status" value="1"/>
</dbReference>
<evidence type="ECO:0000313" key="6">
    <source>
        <dbReference type="EMBL" id="MBJ7604329.1"/>
    </source>
</evidence>
<keyword evidence="4 5" id="KW-0472">Membrane</keyword>
<keyword evidence="2 5" id="KW-0812">Transmembrane</keyword>
<dbReference type="AlphaFoldDB" id="A0A934KD92"/>
<evidence type="ECO:0000256" key="4">
    <source>
        <dbReference type="ARBA" id="ARBA00023136"/>
    </source>
</evidence>
<feature type="transmembrane region" description="Helical" evidence="5">
    <location>
        <begin position="223"/>
        <end position="241"/>
    </location>
</feature>
<feature type="transmembrane region" description="Helical" evidence="5">
    <location>
        <begin position="54"/>
        <end position="76"/>
    </location>
</feature>
<comment type="caution">
    <text evidence="6">The sequence shown here is derived from an EMBL/GenBank/DDBJ whole genome shotgun (WGS) entry which is preliminary data.</text>
</comment>
<dbReference type="Proteomes" id="UP000620075">
    <property type="component" value="Unassembled WGS sequence"/>
</dbReference>
<dbReference type="GO" id="GO:0005886">
    <property type="term" value="C:plasma membrane"/>
    <property type="evidence" value="ECO:0007669"/>
    <property type="project" value="UniProtKB-ARBA"/>
</dbReference>
<dbReference type="Pfam" id="PF02361">
    <property type="entry name" value="CbiQ"/>
    <property type="match status" value="1"/>
</dbReference>
<gene>
    <name evidence="6" type="ORF">JF888_14270</name>
</gene>
<organism evidence="6 7">
    <name type="scientific">Candidatus Dormiibacter inghamiae</name>
    <dbReference type="NCBI Taxonomy" id="3127013"/>
    <lineage>
        <taxon>Bacteria</taxon>
        <taxon>Bacillati</taxon>
        <taxon>Candidatus Dormiibacterota</taxon>
        <taxon>Candidatus Dormibacteria</taxon>
        <taxon>Candidatus Dormibacterales</taxon>
        <taxon>Candidatus Dormibacteraceae</taxon>
        <taxon>Candidatus Dormiibacter</taxon>
    </lineage>
</organism>
<dbReference type="InterPro" id="IPR003339">
    <property type="entry name" value="ABC/ECF_trnsptr_transmembrane"/>
</dbReference>
<sequence>MVGGRLHPRAVAAWALACVVLALATSNPLYRVLAAVISLTVLIRLAGWWRVRRLVLAAGILAATTALLNVVVAHVGDTVLWTLPGWLPGLGGPWTLEALAYGLFSGVGLMACLFGAASLTLLLEPDELIDALPGWLDRTGGALAMTLGLAGALRSTVGQVVEGQRLRGWRLRGPRSWAEITVPVVLTAVEGSIQLAEAMEARGYGAGPRSRWQRPGLSPGDRALVAGSAAALVLFIAARLGGRTAEWYPYPSLTLPALEPLPLAAFLLLALPLFLWPGRPSAA</sequence>
<comment type="subcellular location">
    <subcellularLocation>
        <location evidence="1">Membrane</location>
        <topology evidence="1">Multi-pass membrane protein</topology>
    </subcellularLocation>
</comment>
<evidence type="ECO:0000256" key="3">
    <source>
        <dbReference type="ARBA" id="ARBA00022989"/>
    </source>
</evidence>
<feature type="transmembrane region" description="Helical" evidence="5">
    <location>
        <begin position="98"/>
        <end position="123"/>
    </location>
</feature>
<evidence type="ECO:0000256" key="2">
    <source>
        <dbReference type="ARBA" id="ARBA00022692"/>
    </source>
</evidence>
<name>A0A934KD92_9BACT</name>
<protein>
    <submittedName>
        <fullName evidence="6">Energy-coupling factor transporter transmembrane protein EcfT</fullName>
    </submittedName>
</protein>
<evidence type="ECO:0000256" key="5">
    <source>
        <dbReference type="SAM" id="Phobius"/>
    </source>
</evidence>
<dbReference type="PANTHER" id="PTHR33514:SF15">
    <property type="entry name" value="COBALT TRANSPORT PROTEIN"/>
    <property type="match status" value="1"/>
</dbReference>
<dbReference type="EMBL" id="JAEKNQ010000057">
    <property type="protein sequence ID" value="MBJ7604329.1"/>
    <property type="molecule type" value="Genomic_DNA"/>
</dbReference>
<proteinExistence type="predicted"/>
<dbReference type="RefSeq" id="WP_338181787.1">
    <property type="nucleotide sequence ID" value="NZ_JAEKNQ010000057.1"/>
</dbReference>
<feature type="transmembrane region" description="Helical" evidence="5">
    <location>
        <begin position="261"/>
        <end position="278"/>
    </location>
</feature>
<evidence type="ECO:0000256" key="1">
    <source>
        <dbReference type="ARBA" id="ARBA00004141"/>
    </source>
</evidence>
<keyword evidence="3 5" id="KW-1133">Transmembrane helix</keyword>